<dbReference type="EMBL" id="JARBHB010000008">
    <property type="protein sequence ID" value="KAJ8876757.1"/>
    <property type="molecule type" value="Genomic_DNA"/>
</dbReference>
<gene>
    <name evidence="1" type="ORF">PR048_021204</name>
</gene>
<accession>A0ABQ9GXM0</accession>
<name>A0ABQ9GXM0_9NEOP</name>
<keyword evidence="2" id="KW-1185">Reference proteome</keyword>
<reference evidence="1 2" key="1">
    <citation type="submission" date="2023-02" db="EMBL/GenBank/DDBJ databases">
        <title>LHISI_Scaffold_Assembly.</title>
        <authorList>
            <person name="Stuart O.P."/>
            <person name="Cleave R."/>
            <person name="Magrath M.J.L."/>
            <person name="Mikheyev A.S."/>
        </authorList>
    </citation>
    <scope>NUCLEOTIDE SEQUENCE [LARGE SCALE GENOMIC DNA]</scope>
    <source>
        <strain evidence="1">Daus_M_001</strain>
        <tissue evidence="1">Leg muscle</tissue>
    </source>
</reference>
<evidence type="ECO:0000313" key="1">
    <source>
        <dbReference type="EMBL" id="KAJ8876757.1"/>
    </source>
</evidence>
<proteinExistence type="predicted"/>
<sequence>MGVDSGRLVDVVVLQKGQVAGDLEKTCVRNVIRQIIKENENIAFHIGEFEKCCVLSIVKLVTNLMRGIFPNRKQRNSKLDIQLINHLRWSSQTCMGNNDIFTEKFTSILKHITDTHSWTCGTYIKNHCSHRELGEHERKKYFKKSTEEFKAVSKIVRDNIKQTKKYCHTGRLESFQSIALKYKPKRNHFSYDGIVARTILPIIDFNHNLGKPQTGRILKYSKSLKKWVGVNTYRSKRHDWRYEILSIVREVVRDKQSLKLDDDSYRAIDVPRCIATVSRPHSIGEIHPFL</sequence>
<dbReference type="PANTHER" id="PTHR31751:SF42">
    <property type="entry name" value="PROTEIN CBG10204"/>
    <property type="match status" value="1"/>
</dbReference>
<dbReference type="PANTHER" id="PTHR31751">
    <property type="entry name" value="SI:CH211-108C17.2-RELATED-RELATED"/>
    <property type="match status" value="1"/>
</dbReference>
<evidence type="ECO:0000313" key="2">
    <source>
        <dbReference type="Proteomes" id="UP001159363"/>
    </source>
</evidence>
<comment type="caution">
    <text evidence="1">The sequence shown here is derived from an EMBL/GenBank/DDBJ whole genome shotgun (WGS) entry which is preliminary data.</text>
</comment>
<organism evidence="1 2">
    <name type="scientific">Dryococelus australis</name>
    <dbReference type="NCBI Taxonomy" id="614101"/>
    <lineage>
        <taxon>Eukaryota</taxon>
        <taxon>Metazoa</taxon>
        <taxon>Ecdysozoa</taxon>
        <taxon>Arthropoda</taxon>
        <taxon>Hexapoda</taxon>
        <taxon>Insecta</taxon>
        <taxon>Pterygota</taxon>
        <taxon>Neoptera</taxon>
        <taxon>Polyneoptera</taxon>
        <taxon>Phasmatodea</taxon>
        <taxon>Verophasmatodea</taxon>
        <taxon>Anareolatae</taxon>
        <taxon>Phasmatidae</taxon>
        <taxon>Eurycanthinae</taxon>
        <taxon>Dryococelus</taxon>
    </lineage>
</organism>
<dbReference type="Proteomes" id="UP001159363">
    <property type="component" value="Chromosome 7"/>
</dbReference>
<protein>
    <submittedName>
        <fullName evidence="1">Uncharacterized protein</fullName>
    </submittedName>
</protein>